<name>A0A494VQT0_9SPHI</name>
<organism evidence="1 2">
    <name type="scientific">Mucilaginibacter celer</name>
    <dbReference type="NCBI Taxonomy" id="2305508"/>
    <lineage>
        <taxon>Bacteria</taxon>
        <taxon>Pseudomonadati</taxon>
        <taxon>Bacteroidota</taxon>
        <taxon>Sphingobacteriia</taxon>
        <taxon>Sphingobacteriales</taxon>
        <taxon>Sphingobacteriaceae</taxon>
        <taxon>Mucilaginibacter</taxon>
    </lineage>
</organism>
<keyword evidence="2" id="KW-1185">Reference proteome</keyword>
<proteinExistence type="predicted"/>
<dbReference type="PROSITE" id="PS51257">
    <property type="entry name" value="PROKAR_LIPOPROTEIN"/>
    <property type="match status" value="1"/>
</dbReference>
<dbReference type="OrthoDB" id="791845at2"/>
<dbReference type="Proteomes" id="UP000270046">
    <property type="component" value="Chromosome"/>
</dbReference>
<gene>
    <name evidence="1" type="ORF">HYN43_016320</name>
</gene>
<reference evidence="1 2" key="1">
    <citation type="submission" date="2018-10" db="EMBL/GenBank/DDBJ databases">
        <title>Genome sequencing of Mucilaginibacter sp. HYN0043.</title>
        <authorList>
            <person name="Kim M."/>
            <person name="Yi H."/>
        </authorList>
    </citation>
    <scope>NUCLEOTIDE SEQUENCE [LARGE SCALE GENOMIC DNA]</scope>
    <source>
        <strain evidence="1 2">HYN0043</strain>
    </source>
</reference>
<dbReference type="KEGG" id="muh:HYN43_016320"/>
<evidence type="ECO:0008006" key="3">
    <source>
        <dbReference type="Google" id="ProtNLM"/>
    </source>
</evidence>
<dbReference type="AlphaFoldDB" id="A0A494VQT0"/>
<dbReference type="EMBL" id="CP032869">
    <property type="protein sequence ID" value="AYL96769.1"/>
    <property type="molecule type" value="Genomic_DNA"/>
</dbReference>
<evidence type="ECO:0000313" key="1">
    <source>
        <dbReference type="EMBL" id="AYL96769.1"/>
    </source>
</evidence>
<protein>
    <recommendedName>
        <fullName evidence="3">DUF4595 domain-containing protein</fullName>
    </recommendedName>
</protein>
<sequence length="267" mass="30738">MNLKNAIVLITVISMITGCKKDAGEITTPTIPTPVVKVKDTIYLLNKMVTNYLLTPSPVTQTETFTYNPARQLIKHVYDYKSYTSNFTTTFTIAYNDGKVSEISSSATKPYPWNKIRYSYFGRDIHVVYNYPAASKDSIVITLNNKDLAEKVQGNGQYYILKYDADGNIENRSQYENKNPAKPTFNNDYTYDKKPSPFWALRNNIYITYQAFNDINTFVNNRTSNNKLELYNYTYNESGYPKQMVTVHSSVAVKKVDYTYTRIIVDK</sequence>
<dbReference type="RefSeq" id="WP_119410361.1">
    <property type="nucleotide sequence ID" value="NZ_CP032869.1"/>
</dbReference>
<evidence type="ECO:0000313" key="2">
    <source>
        <dbReference type="Proteomes" id="UP000270046"/>
    </source>
</evidence>
<accession>A0A494VQT0</accession>